<dbReference type="OrthoDB" id="10327950at2759"/>
<accession>A0A9P8I7A8</accession>
<dbReference type="SUPFAM" id="SSF50978">
    <property type="entry name" value="WD40 repeat-like"/>
    <property type="match status" value="1"/>
</dbReference>
<organism evidence="2 3">
    <name type="scientific">Glutinoglossum americanum</name>
    <dbReference type="NCBI Taxonomy" id="1670608"/>
    <lineage>
        <taxon>Eukaryota</taxon>
        <taxon>Fungi</taxon>
        <taxon>Dikarya</taxon>
        <taxon>Ascomycota</taxon>
        <taxon>Pezizomycotina</taxon>
        <taxon>Geoglossomycetes</taxon>
        <taxon>Geoglossales</taxon>
        <taxon>Geoglossaceae</taxon>
        <taxon>Glutinoglossum</taxon>
    </lineage>
</organism>
<comment type="caution">
    <text evidence="2">The sequence shown here is derived from an EMBL/GenBank/DDBJ whole genome shotgun (WGS) entry which is preliminary data.</text>
</comment>
<name>A0A9P8I7A8_9PEZI</name>
<dbReference type="InterPro" id="IPR015943">
    <property type="entry name" value="WD40/YVTN_repeat-like_dom_sf"/>
</dbReference>
<gene>
    <name evidence="2" type="ORF">FGG08_004539</name>
</gene>
<dbReference type="EMBL" id="JAGHQL010000093">
    <property type="protein sequence ID" value="KAH0538883.1"/>
    <property type="molecule type" value="Genomic_DNA"/>
</dbReference>
<keyword evidence="3" id="KW-1185">Reference proteome</keyword>
<evidence type="ECO:0000313" key="3">
    <source>
        <dbReference type="Proteomes" id="UP000698800"/>
    </source>
</evidence>
<dbReference type="AlphaFoldDB" id="A0A9P8I7A8"/>
<protein>
    <submittedName>
        <fullName evidence="2">Uncharacterized protein</fullName>
    </submittedName>
</protein>
<evidence type="ECO:0000256" key="1">
    <source>
        <dbReference type="SAM" id="MobiDB-lite"/>
    </source>
</evidence>
<evidence type="ECO:0000313" key="2">
    <source>
        <dbReference type="EMBL" id="KAH0538883.1"/>
    </source>
</evidence>
<reference evidence="2" key="1">
    <citation type="submission" date="2021-03" db="EMBL/GenBank/DDBJ databases">
        <title>Comparative genomics and phylogenomic investigation of the class Geoglossomycetes provide insights into ecological specialization and systematics.</title>
        <authorList>
            <person name="Melie T."/>
            <person name="Pirro S."/>
            <person name="Miller A.N."/>
            <person name="Quandt A."/>
        </authorList>
    </citation>
    <scope>NUCLEOTIDE SEQUENCE</scope>
    <source>
        <strain evidence="2">GBOQ0MN5Z8</strain>
    </source>
</reference>
<feature type="region of interest" description="Disordered" evidence="1">
    <location>
        <begin position="1"/>
        <end position="24"/>
    </location>
</feature>
<sequence>MSSRTSYDSNRTASSGDSARSNPFSLFRRTTTKSLYMKEMLKAPEATESLGTELQSLEIQRRKGLDFAAFSPTAGFAAVAAGRKLKIFSWDRKADLRWTCCWAGTMLRECVKASERMVAIALSDSLVVVAAEDGFEVYELSTDEIETSEEKKPVMQVMGLSDLRAIALPPKTPKISGWICAGTGNGRLLIWGIRRGGGGEPQKELSLKGYNGTTLDIPSAMAFNHDGSRVCVGSRNRHIYIYELGGDGSSPPKLIELKGDFGTGTSRFIRFTAIAFLSENSIAITTDSRFPAGCPSVFDIERKTRIAFGGENETLDAQSLAVSPSEKRLVFVDSYRHRVILVKGSPQGRFNSGIAVKTRVTDLKHGSNLFIAALAFTHLKLEDGNIDEQEKILVMDRMGTIQLFSCNE</sequence>
<proteinExistence type="predicted"/>
<dbReference type="Gene3D" id="2.130.10.10">
    <property type="entry name" value="YVTN repeat-like/Quinoprotein amine dehydrogenase"/>
    <property type="match status" value="1"/>
</dbReference>
<dbReference type="InterPro" id="IPR036322">
    <property type="entry name" value="WD40_repeat_dom_sf"/>
</dbReference>
<dbReference type="Proteomes" id="UP000698800">
    <property type="component" value="Unassembled WGS sequence"/>
</dbReference>